<evidence type="ECO:0000313" key="3">
    <source>
        <dbReference type="EnsemblPlants" id="PNT70061"/>
    </source>
</evidence>
<evidence type="ECO:0000313" key="4">
    <source>
        <dbReference type="Proteomes" id="UP000008810"/>
    </source>
</evidence>
<dbReference type="EMBL" id="CM000881">
    <property type="protein sequence ID" value="PNT70061.1"/>
    <property type="molecule type" value="Genomic_DNA"/>
</dbReference>
<accession>A0A2K2D708</accession>
<sequence>MVNNRRRGSGQPARSATAGREEREETRSCRPKVEERGRGAGTGESGSGGGGGPRHRDGWSPGVGATERSGGAVMGRARGHAGGTREAGERNGGVGPGRGRPGVGAEAGRATGTGEPGGGGDGGHAGGGGSGQRPRRRDGGGRGVGGAAMPGGGCIERATRMRDWERETGVVAFDVFTANGNRVVSIISYAYQYEARANLIGGKSLAGFSSAPAVGSPPPDAAASRGLSSPDAAARRRISSPRRCRPLPDLLPRPRSPASGAWGLLRRPPLFG</sequence>
<dbReference type="InParanoid" id="A0A2K2D708"/>
<proteinExistence type="predicted"/>
<feature type="compositionally biased region" description="Gly residues" evidence="1">
    <location>
        <begin position="90"/>
        <end position="102"/>
    </location>
</feature>
<feature type="compositionally biased region" description="Gly residues" evidence="1">
    <location>
        <begin position="114"/>
        <end position="131"/>
    </location>
</feature>
<dbReference type="AlphaFoldDB" id="A0A2K2D708"/>
<reference evidence="2" key="2">
    <citation type="submission" date="2017-06" db="EMBL/GenBank/DDBJ databases">
        <title>WGS assembly of Brachypodium distachyon.</title>
        <authorList>
            <consortium name="The International Brachypodium Initiative"/>
            <person name="Lucas S."/>
            <person name="Harmon-Smith M."/>
            <person name="Lail K."/>
            <person name="Tice H."/>
            <person name="Grimwood J."/>
            <person name="Bruce D."/>
            <person name="Barry K."/>
            <person name="Shu S."/>
            <person name="Lindquist E."/>
            <person name="Wang M."/>
            <person name="Pitluck S."/>
            <person name="Vogel J.P."/>
            <person name="Garvin D.F."/>
            <person name="Mockler T.C."/>
            <person name="Schmutz J."/>
            <person name="Rokhsar D."/>
            <person name="Bevan M.W."/>
        </authorList>
    </citation>
    <scope>NUCLEOTIDE SEQUENCE</scope>
    <source>
        <strain evidence="2">Bd21</strain>
    </source>
</reference>
<feature type="compositionally biased region" description="Basic residues" evidence="1">
    <location>
        <begin position="235"/>
        <end position="245"/>
    </location>
</feature>
<dbReference type="Proteomes" id="UP000008810">
    <property type="component" value="Chromosome 2"/>
</dbReference>
<evidence type="ECO:0000256" key="1">
    <source>
        <dbReference type="SAM" id="MobiDB-lite"/>
    </source>
</evidence>
<dbReference type="EnsemblPlants" id="PNT70061">
    <property type="protein sequence ID" value="PNT70061"/>
    <property type="gene ID" value="BRADI_2g04707v3"/>
</dbReference>
<feature type="compositionally biased region" description="Low complexity" evidence="1">
    <location>
        <begin position="103"/>
        <end position="113"/>
    </location>
</feature>
<evidence type="ECO:0000313" key="2">
    <source>
        <dbReference type="EMBL" id="PNT70061.1"/>
    </source>
</evidence>
<feature type="compositionally biased region" description="Gly residues" evidence="1">
    <location>
        <begin position="39"/>
        <end position="52"/>
    </location>
</feature>
<feature type="region of interest" description="Disordered" evidence="1">
    <location>
        <begin position="1"/>
        <end position="154"/>
    </location>
</feature>
<dbReference type="Gramene" id="PNT70061">
    <property type="protein sequence ID" value="PNT70061"/>
    <property type="gene ID" value="BRADI_2g04707v3"/>
</dbReference>
<keyword evidence="4" id="KW-1185">Reference proteome</keyword>
<name>A0A2K2D708_BRADI</name>
<organism evidence="2">
    <name type="scientific">Brachypodium distachyon</name>
    <name type="common">Purple false brome</name>
    <name type="synonym">Trachynia distachya</name>
    <dbReference type="NCBI Taxonomy" id="15368"/>
    <lineage>
        <taxon>Eukaryota</taxon>
        <taxon>Viridiplantae</taxon>
        <taxon>Streptophyta</taxon>
        <taxon>Embryophyta</taxon>
        <taxon>Tracheophyta</taxon>
        <taxon>Spermatophyta</taxon>
        <taxon>Magnoliopsida</taxon>
        <taxon>Liliopsida</taxon>
        <taxon>Poales</taxon>
        <taxon>Poaceae</taxon>
        <taxon>BOP clade</taxon>
        <taxon>Pooideae</taxon>
        <taxon>Stipodae</taxon>
        <taxon>Brachypodieae</taxon>
        <taxon>Brachypodium</taxon>
    </lineage>
</organism>
<feature type="compositionally biased region" description="Gly residues" evidence="1">
    <location>
        <begin position="141"/>
        <end position="154"/>
    </location>
</feature>
<reference evidence="2 3" key="1">
    <citation type="journal article" date="2010" name="Nature">
        <title>Genome sequencing and analysis of the model grass Brachypodium distachyon.</title>
        <authorList>
            <consortium name="International Brachypodium Initiative"/>
        </authorList>
    </citation>
    <scope>NUCLEOTIDE SEQUENCE [LARGE SCALE GENOMIC DNA]</scope>
    <source>
        <strain evidence="2 3">Bd21</strain>
    </source>
</reference>
<protein>
    <submittedName>
        <fullName evidence="2 3">Uncharacterized protein</fullName>
    </submittedName>
</protein>
<dbReference type="STRING" id="15368.A0A2K2D708"/>
<feature type="region of interest" description="Disordered" evidence="1">
    <location>
        <begin position="210"/>
        <end position="272"/>
    </location>
</feature>
<gene>
    <name evidence="2" type="ORF">BRADI_2g04707v3</name>
</gene>
<reference evidence="3" key="3">
    <citation type="submission" date="2018-08" db="UniProtKB">
        <authorList>
            <consortium name="EnsemblPlants"/>
        </authorList>
    </citation>
    <scope>IDENTIFICATION</scope>
    <source>
        <strain evidence="3">cv. Bd21</strain>
    </source>
</reference>
<feature type="compositionally biased region" description="Basic and acidic residues" evidence="1">
    <location>
        <begin position="19"/>
        <end position="38"/>
    </location>
</feature>